<evidence type="ECO:0000313" key="4">
    <source>
        <dbReference type="Proteomes" id="UP001500101"/>
    </source>
</evidence>
<organism evidence="3 4">
    <name type="scientific">Sphingobacterium kyonggiense</name>
    <dbReference type="NCBI Taxonomy" id="714075"/>
    <lineage>
        <taxon>Bacteria</taxon>
        <taxon>Pseudomonadati</taxon>
        <taxon>Bacteroidota</taxon>
        <taxon>Sphingobacteriia</taxon>
        <taxon>Sphingobacteriales</taxon>
        <taxon>Sphingobacteriaceae</taxon>
        <taxon>Sphingobacterium</taxon>
    </lineage>
</organism>
<accession>A0ABP7Y8Y3</accession>
<feature type="chain" id="PRO_5045790025" evidence="1">
    <location>
        <begin position="28"/>
        <end position="260"/>
    </location>
</feature>
<name>A0ABP7Y8Y3_9SPHI</name>
<dbReference type="RefSeq" id="WP_344672949.1">
    <property type="nucleotide sequence ID" value="NZ_BAAAZI010000004.1"/>
</dbReference>
<dbReference type="PANTHER" id="PTHR35535">
    <property type="entry name" value="HEAT SHOCK PROTEIN HSLJ"/>
    <property type="match status" value="1"/>
</dbReference>
<keyword evidence="1" id="KW-0732">Signal</keyword>
<dbReference type="PANTHER" id="PTHR35535:SF1">
    <property type="entry name" value="HEAT SHOCK PROTEIN HSLJ"/>
    <property type="match status" value="1"/>
</dbReference>
<evidence type="ECO:0000313" key="3">
    <source>
        <dbReference type="EMBL" id="GAA4132401.1"/>
    </source>
</evidence>
<keyword evidence="4" id="KW-1185">Reference proteome</keyword>
<gene>
    <name evidence="3" type="ORF">GCM10022216_03430</name>
</gene>
<dbReference type="Proteomes" id="UP001500101">
    <property type="component" value="Unassembled WGS sequence"/>
</dbReference>
<evidence type="ECO:0000259" key="2">
    <source>
        <dbReference type="Pfam" id="PF03724"/>
    </source>
</evidence>
<sequence length="260" mass="28185">MKKVIFSMLAVATLIFASCGGSKQITADDTADIAKITGKKWQLIELAGKPIAGMINGKMPYLQFHASESRYSATGGCNTMNGGYKFDKGLRLRFTGGISTMMACPDMESDRALAEVFKLTDNYTLHDGVLSLNVGRRAPLAKFKEVANDTELAGTWELSFMADTRLPLITLFPEKKATITFEAGSNKVSGNGGCNNYGGNLEIKGDEVNFSDIFSTKMACPGQGEGLYFQKLASVDKITVSGDTLSMSFKNRNILSFKKK</sequence>
<dbReference type="InterPro" id="IPR005184">
    <property type="entry name" value="DUF306_Meta_HslJ"/>
</dbReference>
<evidence type="ECO:0000256" key="1">
    <source>
        <dbReference type="SAM" id="SignalP"/>
    </source>
</evidence>
<dbReference type="PROSITE" id="PS51257">
    <property type="entry name" value="PROKAR_LIPOPROTEIN"/>
    <property type="match status" value="1"/>
</dbReference>
<protein>
    <submittedName>
        <fullName evidence="3">META domain-containing protein</fullName>
    </submittedName>
</protein>
<dbReference type="InterPro" id="IPR038670">
    <property type="entry name" value="HslJ-like_sf"/>
</dbReference>
<dbReference type="Pfam" id="PF03724">
    <property type="entry name" value="META"/>
    <property type="match status" value="2"/>
</dbReference>
<feature type="domain" description="DUF306" evidence="2">
    <location>
        <begin position="35"/>
        <end position="144"/>
    </location>
</feature>
<feature type="domain" description="DUF306" evidence="2">
    <location>
        <begin position="154"/>
        <end position="257"/>
    </location>
</feature>
<dbReference type="Gene3D" id="2.40.128.270">
    <property type="match status" value="2"/>
</dbReference>
<proteinExistence type="predicted"/>
<dbReference type="EMBL" id="BAAAZI010000004">
    <property type="protein sequence ID" value="GAA4132401.1"/>
    <property type="molecule type" value="Genomic_DNA"/>
</dbReference>
<feature type="signal peptide" evidence="1">
    <location>
        <begin position="1"/>
        <end position="27"/>
    </location>
</feature>
<reference evidence="4" key="1">
    <citation type="journal article" date="2019" name="Int. J. Syst. Evol. Microbiol.">
        <title>The Global Catalogue of Microorganisms (GCM) 10K type strain sequencing project: providing services to taxonomists for standard genome sequencing and annotation.</title>
        <authorList>
            <consortium name="The Broad Institute Genomics Platform"/>
            <consortium name="The Broad Institute Genome Sequencing Center for Infectious Disease"/>
            <person name="Wu L."/>
            <person name="Ma J."/>
        </authorList>
    </citation>
    <scope>NUCLEOTIDE SEQUENCE [LARGE SCALE GENOMIC DNA]</scope>
    <source>
        <strain evidence="4">JCM 16704</strain>
    </source>
</reference>
<comment type="caution">
    <text evidence="3">The sequence shown here is derived from an EMBL/GenBank/DDBJ whole genome shotgun (WGS) entry which is preliminary data.</text>
</comment>
<dbReference type="InterPro" id="IPR053147">
    <property type="entry name" value="Hsp_HslJ-like"/>
</dbReference>